<protein>
    <recommendedName>
        <fullName evidence="1">Mononegavirus-type SAM-dependent 2'-O-MTase domain-containing protein</fullName>
    </recommendedName>
</protein>
<dbReference type="AlphaFoldDB" id="A0A822ZEI4"/>
<accession>A0A822ZEI4</accession>
<dbReference type="Proteomes" id="UP000607653">
    <property type="component" value="Unassembled WGS sequence"/>
</dbReference>
<comment type="caution">
    <text evidence="2">The sequence shown here is derived from an EMBL/GenBank/DDBJ whole genome shotgun (WGS) entry which is preliminary data.</text>
</comment>
<keyword evidence="3" id="KW-1185">Reference proteome</keyword>
<gene>
    <name evidence="2" type="ORF">HUJ06_001772</name>
</gene>
<dbReference type="EMBL" id="DUZY01000006">
    <property type="protein sequence ID" value="DAD43542.1"/>
    <property type="molecule type" value="Genomic_DNA"/>
</dbReference>
<feature type="domain" description="Mononegavirus-type SAM-dependent 2'-O-MTase" evidence="1">
    <location>
        <begin position="1"/>
        <end position="43"/>
    </location>
</feature>
<sequence length="84" mass="9852">MSLIYMLISNSFLLSLLKYILCGEIYVYHMNLSRRSSSDVFLILTFQCCKVEDFAKMFSLSLFQAHTLTQRNILFFSSVVYLFP</sequence>
<evidence type="ECO:0000313" key="2">
    <source>
        <dbReference type="EMBL" id="DAD43542.1"/>
    </source>
</evidence>
<dbReference type="InterPro" id="IPR025786">
    <property type="entry name" value="Mononega_L_MeTrfase"/>
</dbReference>
<organism evidence="2 3">
    <name type="scientific">Nelumbo nucifera</name>
    <name type="common">Sacred lotus</name>
    <dbReference type="NCBI Taxonomy" id="4432"/>
    <lineage>
        <taxon>Eukaryota</taxon>
        <taxon>Viridiplantae</taxon>
        <taxon>Streptophyta</taxon>
        <taxon>Embryophyta</taxon>
        <taxon>Tracheophyta</taxon>
        <taxon>Spermatophyta</taxon>
        <taxon>Magnoliopsida</taxon>
        <taxon>Proteales</taxon>
        <taxon>Nelumbonaceae</taxon>
        <taxon>Nelumbo</taxon>
    </lineage>
</organism>
<name>A0A822ZEI4_NELNU</name>
<evidence type="ECO:0000313" key="3">
    <source>
        <dbReference type="Proteomes" id="UP000607653"/>
    </source>
</evidence>
<reference evidence="2 3" key="1">
    <citation type="journal article" date="2020" name="Mol. Biol. Evol.">
        <title>Distinct Expression and Methylation Patterns for Genes with Different Fates following a Single Whole-Genome Duplication in Flowering Plants.</title>
        <authorList>
            <person name="Shi T."/>
            <person name="Rahmani R.S."/>
            <person name="Gugger P.F."/>
            <person name="Wang M."/>
            <person name="Li H."/>
            <person name="Zhang Y."/>
            <person name="Li Z."/>
            <person name="Wang Q."/>
            <person name="Van de Peer Y."/>
            <person name="Marchal K."/>
            <person name="Chen J."/>
        </authorList>
    </citation>
    <scope>NUCLEOTIDE SEQUENCE [LARGE SCALE GENOMIC DNA]</scope>
    <source>
        <tissue evidence="2">Leaf</tissue>
    </source>
</reference>
<proteinExistence type="predicted"/>
<evidence type="ECO:0000259" key="1">
    <source>
        <dbReference type="PROSITE" id="PS51590"/>
    </source>
</evidence>
<dbReference type="PROSITE" id="PS51590">
    <property type="entry name" value="SAM_MT_MNV_L"/>
    <property type="match status" value="1"/>
</dbReference>